<feature type="region of interest" description="Disordered" evidence="1">
    <location>
        <begin position="697"/>
        <end position="723"/>
    </location>
</feature>
<gene>
    <name evidence="6" type="ORF">AAFC00_003410</name>
</gene>
<keyword evidence="2" id="KW-1133">Transmembrane helix</keyword>
<evidence type="ECO:0000256" key="1">
    <source>
        <dbReference type="SAM" id="MobiDB-lite"/>
    </source>
</evidence>
<evidence type="ECO:0000313" key="6">
    <source>
        <dbReference type="EMBL" id="KAL1304412.1"/>
    </source>
</evidence>
<dbReference type="InterPro" id="IPR019441">
    <property type="entry name" value="FMP27/BLTP2/Hobbit_GFWDK_RBG"/>
</dbReference>
<evidence type="ECO:0000256" key="2">
    <source>
        <dbReference type="SAM" id="Phobius"/>
    </source>
</evidence>
<keyword evidence="2" id="KW-0812">Transmembrane</keyword>
<evidence type="ECO:0000259" key="3">
    <source>
        <dbReference type="SMART" id="SM01214"/>
    </source>
</evidence>
<feature type="compositionally biased region" description="Basic and acidic residues" evidence="1">
    <location>
        <begin position="2869"/>
        <end position="2881"/>
    </location>
</feature>
<proteinExistence type="predicted"/>
<feature type="compositionally biased region" description="Basic and acidic residues" evidence="1">
    <location>
        <begin position="2849"/>
        <end position="2859"/>
    </location>
</feature>
<keyword evidence="2" id="KW-0472">Membrane</keyword>
<feature type="domain" description="FMP27 WPPW motif-containing RBG unit" evidence="5">
    <location>
        <begin position="1643"/>
        <end position="2159"/>
    </location>
</feature>
<name>A0ABR3PE31_9PEZI</name>
<dbReference type="GeneID" id="95977111"/>
<feature type="region of interest" description="Disordered" evidence="1">
    <location>
        <begin position="2024"/>
        <end position="2049"/>
    </location>
</feature>
<evidence type="ECO:0000313" key="7">
    <source>
        <dbReference type="Proteomes" id="UP001562354"/>
    </source>
</evidence>
<dbReference type="Pfam" id="PF10344">
    <property type="entry name" value="Hobbit"/>
    <property type="match status" value="1"/>
</dbReference>
<dbReference type="SMART" id="SM01216">
    <property type="entry name" value="Fmp27_WPPW"/>
    <property type="match status" value="1"/>
</dbReference>
<feature type="compositionally biased region" description="Basic and acidic residues" evidence="1">
    <location>
        <begin position="1982"/>
        <end position="1995"/>
    </location>
</feature>
<feature type="transmembrane region" description="Helical" evidence="2">
    <location>
        <begin position="6"/>
        <end position="27"/>
    </location>
</feature>
<feature type="region of interest" description="Disordered" evidence="1">
    <location>
        <begin position="1040"/>
        <end position="1097"/>
    </location>
</feature>
<dbReference type="InterPro" id="IPR019449">
    <property type="entry name" value="FMP27_WPPW_RBG"/>
</dbReference>
<comment type="caution">
    <text evidence="6">The sequence shown here is derived from an EMBL/GenBank/DDBJ whole genome shotgun (WGS) entry which is preliminary data.</text>
</comment>
<feature type="region of interest" description="Disordered" evidence="1">
    <location>
        <begin position="813"/>
        <end position="834"/>
    </location>
</feature>
<evidence type="ECO:0000259" key="4">
    <source>
        <dbReference type="SMART" id="SM01215"/>
    </source>
</evidence>
<accession>A0ABR3PE31</accession>
<sequence>MPLPTVSFLVGLVVTAYLGTFVLFALLRIVTGISIQRVGYSGFRRIAFSPSHGVRIHVRGIGLSVHRPTFAQPTWFSLNITEPEIVLDLRELSAPRKARASRSAPKDHASGNDLASKWEKLTAAKEKVKKLHRQVKWIKHVDLVVIGARIKVQEIGSVGIERLTLAVDTRAKLVDRSRLFQHHKAQLDTQTPAEWKSIIRSISFTPEGRDSTEILDYCTFSVHGFLHLRLDGLRDASISLKLGRLTVPYDDIIATTDKVKIVRHKANPSRAEPPTITINDQRVEETATLDDRLVETVAGSQEFVSSIIRGIQEVQLAVGFLGFSQRLHVPQSKNCEVYFHLAMKEVGLDVTRLDSRSPAHRMYFSPKDVAHQALLTAISISAGIDDGHDHPERVLYVPMITATVKTTLPSKTLHYDDETDASERNSNILFANFVCTSPSLDLDPKHLPVLMNLAKSNRPPKSNAPKSSVTPGGLVSRLLPRAIIKMAIQEPVVRVSLPPLNPASDSDADFDLLISSTSTMALDIEASHSGDAEARYSLLVNYRQSSLSLYYQSNAGEKHDLLLADTVEVKFDVNALPVTTVHASARFQSFSLFLVRPEISEGIREIMKALKKEAATASEPHSTKKPSFLRQVPSWLEHVNLQGSDFNFELAGIDTHVSKYSRGFALQLESWSAEYKAHRDDVFEYVSRRRSRSFSRSLSRSREERSLTPNDLQPKRKPVNPTDGRRLAIHLQGLEGLIIDSVPDSAAENFVTLPKFELAFSTSTDPQGPLFHINSHAKSLQIQYSVYNHFALGVAILTFRRMFLTLGSTQTEHQRKEHGYSKTTPPTADEEKPKPTFNEVVTVDFKANLLQFKAKMPSDPPLMVQIFGLHAGRHRWANPFVRSKVVRLYSGTPGMLQVWSRIVSLKNLRLDLREMRYKSHNKHIIEEKSIDVSTDAIRLGVPHGLVLHSIFDNIINVVKTTEQMHHHFKTGSEEYILSKHPEGPKKVPRISVRSQVVVFEIEDSPFEWKLGTIYRSGLIEQQQRIARAEAFRLKVKRMESIRQQRASSRPRTSSAQPSSRSRSQSRRGSAGVRRSKSLHATIREESPDDHRGRGRKMRYDAEGKCDMSGACHISVEKAEERLQRFNADSWKKRIDRAISQQNHIMKDLRGILWGIDDLPEEAEQTEPIVAIPQRPALMAAVISDLGIVIDKPSFPMSDLSKFLHDIGKGMPMDTQYGLLVPMHLKVTMGETRLSLRDYPLPFLHVPATRMGQSPRLPSLQLDTDFVIAEEFQGIESQRHINVVICPEDKLGEDDIAKRFAIDVRRTISAIKTYSDMKFEINTSSPTRITWGTSYQPAIQDMMQVIENFTKPPMDPSERVGFWDKIRLSFHSRIDVAWKGDGDVHLNLKGSRSPYVVTGNGAGFVMVWRNNVRFRIAQDEDPRKFMTVDSGEYLLAVPDFNTFARQFSEEEDIDANGTASTTTAGSTASFKKVVMKLSGNVRWMAGLMFERNLDDGKRTFNFCPHYKVVLKHPDYAKPPPGHDTFDAFRTFRSHHIHMSIAVAAPVDRDWNVSNLKPSRNYNSVHLTPRFFTHFFDWWSLFSGVMSLPVRQGPLWGNVEKSSKKFGRHLATIKYNLLFSPLFISHVYKHKDAEEYASDVVSATGLKMRLDSFMVDLHQRRETFEIPGHGDAKPKRTSQMKINQSQLDFISADIRAVSAIITGTNSKDIDEADDLSLAAYQAPLRAKIDMSKFTIPDNDFSWIDMDDFVELDWILPAESNPETKILPLTFGPRFTYFRQTDHGDSVSGDPTRTSPFGDEPTHFCVMSKKNEPLRVQAELVQARIARIVEQIEHNERAVLEQEMKVLHDRHSGPSLESLQALRDHTETLQKKHTFLEEMLKMIKRLEDDTRSTVPAMESLEVDPDLQDEAARQARDTQTNSGLESSTDFNNRFVLHNPQIKWNNPLRNIILRYIHQVGQRRGFVYYMSRRAVKFILDIVEERQRAKESEKGKEVDKNGRPTSPTSPDTDDMEVQERIEELLRDGKQFVNADDADDRRPSNVTNAGSDGGHHISTEFTPQNIYHFRLIAPQIQLQSEKNPKSVVLIAAKGMQFKVVQIMDKDRIMDEVSGLVQRRFSANMDSLQVFVSSTKTFSTEYLHMYSGNHYGGKKNDYWPPWVPLEVMFEFSVNPYGFDRVVHRTSANLRYDKYNNLRLKYNDDVTGGEESRQKPTENDESRLDHIWIEFPHFRAICDSHQYYAMYVIALDLLLYSEPLEKTRSERLEKIMLASDFSDLSGAPEMVEMLQGRIRQLEDIKMHFQINESLLDRQGWKDRIAVDQDLASCEDELFFIMKAITTSQRRIEDRNQDDSSSPGILRWLIASKEIAWHLVRDKSESLVEFQLRDAQFARTDNNDGSNYNCIEIGRINGFNLLPNAVYPEIIAPYVDPARGFPKRQDIDMLRVQWLQLEAIAGIQVVDYFEVNVMPLRVQLEREVAKKLFEYIFPGVGGTAFEGSVASPFAAGKMSPTKEEDDEDADSHADSSDLSPTSVDDRKGADPGGVPTVTGDLEQRLHPTMKLTDSKKSSPNGKRTGLGVGNLSHSSLPHWNLFHNNKSQNSVARKQNGFANSPSNLSMISKAGSDKSLAPSNDSASVYEERKRPGTSGSTLLLRKKEKEQPSDDLTQMMDRASNYMTLAYFKIPSTVLCLSYKGRGTRNIEDVHDLVFRLPTFEYRNKTWSNLDLALQIKKDLIKALISHTGAIIGNKFSHHRPSRQQAQSRLKEIANMSTLLSIHDNGPDENEELSLYEQDAWESRSRLSFQSGRASNLDRSVSRASSSNSNPLRKTVSSSRSLTPGVTPLNESHEVLAANGGLNGHNTDELRPHTHAGETSGHGHSHMHDSDNHHHHEMLIGPPPGLWSVDKDPSRNRSASIGHRFSIMGQKLRQSAENAAAEDNDDSSSNISKTKSKLLAGGQKLLNKLPHSNKSDG</sequence>
<feature type="region of interest" description="Disordered" evidence="1">
    <location>
        <begin position="2790"/>
        <end position="2960"/>
    </location>
</feature>
<dbReference type="InterPro" id="IPR045167">
    <property type="entry name" value="Hobbit"/>
</dbReference>
<feature type="compositionally biased region" description="Basic and acidic residues" evidence="1">
    <location>
        <begin position="1081"/>
        <end position="1097"/>
    </location>
</feature>
<feature type="region of interest" description="Disordered" evidence="1">
    <location>
        <begin position="2496"/>
        <end position="2571"/>
    </location>
</feature>
<feature type="domain" description="FMP27/BLTP2/Hobbit GFWDK motif-containing RBG unit" evidence="3">
    <location>
        <begin position="1237"/>
        <end position="1396"/>
    </location>
</feature>
<dbReference type="PANTHER" id="PTHR15678:SF6">
    <property type="entry name" value="BRIDGE-LIKE LIPID TRANSFER PROTEIN FAMILY MEMBER 2"/>
    <property type="match status" value="1"/>
</dbReference>
<feature type="compositionally biased region" description="Polar residues" evidence="1">
    <location>
        <begin position="2590"/>
        <end position="2608"/>
    </location>
</feature>
<dbReference type="SMART" id="SM01214">
    <property type="entry name" value="Fmp27_GFWDK"/>
    <property type="match status" value="1"/>
</dbReference>
<feature type="compositionally biased region" description="Polar residues" evidence="1">
    <location>
        <begin position="2818"/>
        <end position="2827"/>
    </location>
</feature>
<dbReference type="RefSeq" id="XP_069200687.1">
    <property type="nucleotide sequence ID" value="XM_069342877.1"/>
</dbReference>
<reference evidence="6 7" key="1">
    <citation type="submission" date="2024-07" db="EMBL/GenBank/DDBJ databases">
        <title>Draft sequence of the Neodothiora populina.</title>
        <authorList>
            <person name="Drown D.D."/>
            <person name="Schuette U.S."/>
            <person name="Buechlein A.B."/>
            <person name="Rusch D.R."/>
            <person name="Winton L.W."/>
            <person name="Adams G.A."/>
        </authorList>
    </citation>
    <scope>NUCLEOTIDE SEQUENCE [LARGE SCALE GENOMIC DNA]</scope>
    <source>
        <strain evidence="6 7">CPC 39397</strain>
    </source>
</reference>
<feature type="domain" description="FMP27 SW motif-containing RBG unit" evidence="4">
    <location>
        <begin position="1117"/>
        <end position="1219"/>
    </location>
</feature>
<organism evidence="6 7">
    <name type="scientific">Neodothiora populina</name>
    <dbReference type="NCBI Taxonomy" id="2781224"/>
    <lineage>
        <taxon>Eukaryota</taxon>
        <taxon>Fungi</taxon>
        <taxon>Dikarya</taxon>
        <taxon>Ascomycota</taxon>
        <taxon>Pezizomycotina</taxon>
        <taxon>Dothideomycetes</taxon>
        <taxon>Dothideomycetidae</taxon>
        <taxon>Dothideales</taxon>
        <taxon>Dothioraceae</taxon>
        <taxon>Neodothiora</taxon>
    </lineage>
</organism>
<dbReference type="InterPro" id="IPR019415">
    <property type="entry name" value="FMP27_SW_RBG"/>
</dbReference>
<feature type="region of interest" description="Disordered" evidence="1">
    <location>
        <begin position="1982"/>
        <end position="2009"/>
    </location>
</feature>
<dbReference type="SMART" id="SM01215">
    <property type="entry name" value="Fmp27_SW"/>
    <property type="match status" value="1"/>
</dbReference>
<protein>
    <submittedName>
        <fullName evidence="6">Uncharacterized protein</fullName>
    </submittedName>
</protein>
<keyword evidence="7" id="KW-1185">Reference proteome</keyword>
<feature type="compositionally biased region" description="Low complexity" evidence="1">
    <location>
        <begin position="1043"/>
        <end position="1072"/>
    </location>
</feature>
<dbReference type="Proteomes" id="UP001562354">
    <property type="component" value="Unassembled WGS sequence"/>
</dbReference>
<evidence type="ECO:0000259" key="5">
    <source>
        <dbReference type="SMART" id="SM01216"/>
    </source>
</evidence>
<feature type="region of interest" description="Disordered" evidence="1">
    <location>
        <begin position="2590"/>
        <end position="2654"/>
    </location>
</feature>
<feature type="compositionally biased region" description="Low complexity" evidence="1">
    <location>
        <begin position="2798"/>
        <end position="2816"/>
    </location>
</feature>
<dbReference type="EMBL" id="JBFMKM010000008">
    <property type="protein sequence ID" value="KAL1304412.1"/>
    <property type="molecule type" value="Genomic_DNA"/>
</dbReference>
<dbReference type="PANTHER" id="PTHR15678">
    <property type="entry name" value="ANTIGEN MLAA-22-RELATED"/>
    <property type="match status" value="1"/>
</dbReference>